<gene>
    <name evidence="18" type="primary">LOC108669276</name>
</gene>
<feature type="domain" description="C2H2-type" evidence="16">
    <location>
        <begin position="462"/>
        <end position="489"/>
    </location>
</feature>
<dbReference type="FunFam" id="3.30.160.60:FF:000446">
    <property type="entry name" value="Zinc finger protein"/>
    <property type="match status" value="1"/>
</dbReference>
<keyword evidence="17" id="KW-1185">Reference proteome</keyword>
<comment type="subcellular location">
    <subcellularLocation>
        <location evidence="2">Nucleus</location>
    </subcellularLocation>
</comment>
<proteinExistence type="inferred from homology"/>
<dbReference type="FunFam" id="3.30.160.60:FF:000097">
    <property type="entry name" value="Zinc finger protein"/>
    <property type="match status" value="1"/>
</dbReference>
<dbReference type="PANTHER" id="PTHR24390:SF159">
    <property type="entry name" value="GROWTH FACTOR INDEPENDENT 1 TRANSCRIPTIONAL REPRESSOR"/>
    <property type="match status" value="1"/>
</dbReference>
<feature type="compositionally biased region" description="Basic and acidic residues" evidence="15">
    <location>
        <begin position="73"/>
        <end position="91"/>
    </location>
</feature>
<reference evidence="18" key="1">
    <citation type="submission" date="2025-08" db="UniProtKB">
        <authorList>
            <consortium name="RefSeq"/>
        </authorList>
    </citation>
    <scope>IDENTIFICATION</scope>
    <source>
        <tissue evidence="18">Whole organism</tissue>
    </source>
</reference>
<organism evidence="17 18">
    <name type="scientific">Hyalella azteca</name>
    <name type="common">Amphipod</name>
    <dbReference type="NCBI Taxonomy" id="294128"/>
    <lineage>
        <taxon>Eukaryota</taxon>
        <taxon>Metazoa</taxon>
        <taxon>Ecdysozoa</taxon>
        <taxon>Arthropoda</taxon>
        <taxon>Crustacea</taxon>
        <taxon>Multicrustacea</taxon>
        <taxon>Malacostraca</taxon>
        <taxon>Eumalacostraca</taxon>
        <taxon>Peracarida</taxon>
        <taxon>Amphipoda</taxon>
        <taxon>Senticaudata</taxon>
        <taxon>Talitrida</taxon>
        <taxon>Talitroidea</taxon>
        <taxon>Hyalellidae</taxon>
        <taxon>Hyalella</taxon>
    </lineage>
</organism>
<sequence length="654" mass="74496">MGGMRSRASTNMAPRGTSTRSSMIFERKTSEELSSASRANGIPEVASKPSSRARTPKTNTGSLAQKRKITRNSPKDRKVRKNLDRNKERPRSTKSRKQKTSTRSKRGAKVGLVTPADGPKNEKSRRADSGNDSKTKIQKISPAENNTEEKSDSETASLIDDVDETYSPTNSEIDGSPSHDRYSDSRLNLDGDDDDDRLTVDTDDDRCDTDTKEKKIVAPDDADKHLIDVSDNNESGKRFKCSFCGKTSQCRADLKKHIRVHTGVRPHKCKVCNASFIQITALRGHETIHTGQKPFACDVCDKTFAIKDRLRLHMRVHTGEKPYKCPQCNMTFARRSQIVQHAKIHSTDRCYRCEECSQTFTTYHMLQAHHNTHRGIKEFMCVACGKKFMRLEGMNKHIRTVHRGSRPYTCNICGKSFKGHLQQHMRLHMGVRPFECNICKATFTQNSQLTVHMRIHTGDRPYKCQICGANFAHSSACKIHMRSHTGEKPFRCVLCDTSFAQLPHLKKHMRCVHDAEKPYLCTGCCDFFQTQQELDMHKQLYHGIKKTNEEEAEQTVEEATLARLRARLAVLLYRISSEERRAKFGFGKRIIDDVLKTSLKSSGHEPITDPEMSTLNELRQNVLLLLKWTIPIETMEEYHRNSMTVDEVLEMLTS</sequence>
<dbReference type="PROSITE" id="PS50157">
    <property type="entry name" value="ZINC_FINGER_C2H2_2"/>
    <property type="match status" value="11"/>
</dbReference>
<dbReference type="FunFam" id="3.30.160.60:FF:001480">
    <property type="entry name" value="Si:cabz01071911.3"/>
    <property type="match status" value="1"/>
</dbReference>
<dbReference type="FunFam" id="3.30.160.60:FF:000202">
    <property type="entry name" value="Zinc finger protein 574"/>
    <property type="match status" value="1"/>
</dbReference>
<feature type="compositionally biased region" description="Polar residues" evidence="15">
    <location>
        <begin position="48"/>
        <end position="63"/>
    </location>
</feature>
<dbReference type="SMART" id="SM00355">
    <property type="entry name" value="ZnF_C2H2"/>
    <property type="match status" value="11"/>
</dbReference>
<dbReference type="PROSITE" id="PS00028">
    <property type="entry name" value="ZINC_FINGER_C2H2_1"/>
    <property type="match status" value="9"/>
</dbReference>
<keyword evidence="6" id="KW-0677">Repeat</keyword>
<dbReference type="Gene3D" id="3.30.160.60">
    <property type="entry name" value="Classic Zinc Finger"/>
    <property type="match status" value="9"/>
</dbReference>
<keyword evidence="7 14" id="KW-0863">Zinc-finger</keyword>
<dbReference type="SUPFAM" id="SSF57667">
    <property type="entry name" value="beta-beta-alpha zinc fingers"/>
    <property type="match status" value="6"/>
</dbReference>
<evidence type="ECO:0000256" key="13">
    <source>
        <dbReference type="ARBA" id="ARBA00023242"/>
    </source>
</evidence>
<evidence type="ECO:0000256" key="2">
    <source>
        <dbReference type="ARBA" id="ARBA00004123"/>
    </source>
</evidence>
<comment type="similarity">
    <text evidence="3">Belongs to the krueppel C2H2-type zinc-finger protein family.</text>
</comment>
<keyword evidence="9" id="KW-0832">Ubl conjugation</keyword>
<evidence type="ECO:0000256" key="14">
    <source>
        <dbReference type="PROSITE-ProRule" id="PRU00042"/>
    </source>
</evidence>
<dbReference type="FunFam" id="3.30.160.60:FF:000690">
    <property type="entry name" value="Zinc finger protein 354C"/>
    <property type="match status" value="1"/>
</dbReference>
<feature type="domain" description="C2H2-type" evidence="16">
    <location>
        <begin position="434"/>
        <end position="461"/>
    </location>
</feature>
<dbReference type="FunFam" id="3.30.160.60:FF:002677">
    <property type="entry name" value="Zinc finger protein 1028"/>
    <property type="match status" value="1"/>
</dbReference>
<evidence type="ECO:0000256" key="8">
    <source>
        <dbReference type="ARBA" id="ARBA00022833"/>
    </source>
</evidence>
<evidence type="ECO:0000256" key="1">
    <source>
        <dbReference type="ARBA" id="ARBA00003767"/>
    </source>
</evidence>
<feature type="compositionally biased region" description="Basic residues" evidence="15">
    <location>
        <begin position="92"/>
        <end position="108"/>
    </location>
</feature>
<keyword evidence="8" id="KW-0862">Zinc</keyword>
<evidence type="ECO:0000256" key="7">
    <source>
        <dbReference type="ARBA" id="ARBA00022771"/>
    </source>
</evidence>
<evidence type="ECO:0000256" key="10">
    <source>
        <dbReference type="ARBA" id="ARBA00023015"/>
    </source>
</evidence>
<dbReference type="OrthoDB" id="3156061at2759"/>
<dbReference type="GO" id="GO:0008270">
    <property type="term" value="F:zinc ion binding"/>
    <property type="evidence" value="ECO:0007669"/>
    <property type="project" value="UniProtKB-KW"/>
</dbReference>
<feature type="compositionally biased region" description="Basic and acidic residues" evidence="15">
    <location>
        <begin position="177"/>
        <end position="189"/>
    </location>
</feature>
<dbReference type="GO" id="GO:0000978">
    <property type="term" value="F:RNA polymerase II cis-regulatory region sequence-specific DNA binding"/>
    <property type="evidence" value="ECO:0007669"/>
    <property type="project" value="TreeGrafter"/>
</dbReference>
<accession>A0A8B7NEN2</accession>
<dbReference type="FunFam" id="3.30.160.60:FF:000624">
    <property type="entry name" value="zinc finger protein 697"/>
    <property type="match status" value="1"/>
</dbReference>
<dbReference type="RefSeq" id="XP_018012069.1">
    <property type="nucleotide sequence ID" value="XM_018156580.2"/>
</dbReference>
<keyword evidence="10" id="KW-0805">Transcription regulation</keyword>
<dbReference type="GO" id="GO:0003700">
    <property type="term" value="F:DNA-binding transcription factor activity"/>
    <property type="evidence" value="ECO:0007669"/>
    <property type="project" value="TreeGrafter"/>
</dbReference>
<keyword evidence="5" id="KW-0479">Metal-binding</keyword>
<feature type="domain" description="C2H2-type" evidence="16">
    <location>
        <begin position="519"/>
        <end position="547"/>
    </location>
</feature>
<feature type="compositionally biased region" description="Polar residues" evidence="15">
    <location>
        <begin position="7"/>
        <end position="22"/>
    </location>
</feature>
<dbReference type="OMA" id="HKTIEPD"/>
<feature type="compositionally biased region" description="Basic and acidic residues" evidence="15">
    <location>
        <begin position="119"/>
        <end position="135"/>
    </location>
</feature>
<evidence type="ECO:0000256" key="6">
    <source>
        <dbReference type="ARBA" id="ARBA00022737"/>
    </source>
</evidence>
<dbReference type="GeneID" id="108669276"/>
<feature type="domain" description="C2H2-type" evidence="16">
    <location>
        <begin position="239"/>
        <end position="266"/>
    </location>
</feature>
<evidence type="ECO:0000256" key="3">
    <source>
        <dbReference type="ARBA" id="ARBA00006991"/>
    </source>
</evidence>
<evidence type="ECO:0000256" key="5">
    <source>
        <dbReference type="ARBA" id="ARBA00022723"/>
    </source>
</evidence>
<feature type="compositionally biased region" description="Acidic residues" evidence="15">
    <location>
        <begin position="190"/>
        <end position="207"/>
    </location>
</feature>
<name>A0A8B7NEN2_HYAAZ</name>
<dbReference type="Pfam" id="PF00096">
    <property type="entry name" value="zf-C2H2"/>
    <property type="match status" value="8"/>
</dbReference>
<dbReference type="InterPro" id="IPR036236">
    <property type="entry name" value="Znf_C2H2_sf"/>
</dbReference>
<dbReference type="GO" id="GO:0003682">
    <property type="term" value="F:chromatin binding"/>
    <property type="evidence" value="ECO:0007669"/>
    <property type="project" value="UniProtKB-ARBA"/>
</dbReference>
<feature type="domain" description="C2H2-type" evidence="16">
    <location>
        <begin position="295"/>
        <end position="322"/>
    </location>
</feature>
<dbReference type="GO" id="GO:0032502">
    <property type="term" value="P:developmental process"/>
    <property type="evidence" value="ECO:0007669"/>
    <property type="project" value="UniProtKB-ARBA"/>
</dbReference>
<evidence type="ECO:0000313" key="17">
    <source>
        <dbReference type="Proteomes" id="UP000694843"/>
    </source>
</evidence>
<keyword evidence="11" id="KW-0238">DNA-binding</keyword>
<comment type="function">
    <text evidence="1">May be involved in transcriptional regulation.</text>
</comment>
<keyword evidence="13" id="KW-0539">Nucleus</keyword>
<dbReference type="AlphaFoldDB" id="A0A8B7NEN2"/>
<dbReference type="GO" id="GO:0005634">
    <property type="term" value="C:nucleus"/>
    <property type="evidence" value="ECO:0007669"/>
    <property type="project" value="UniProtKB-SubCell"/>
</dbReference>
<evidence type="ECO:0000259" key="16">
    <source>
        <dbReference type="PROSITE" id="PS50157"/>
    </source>
</evidence>
<dbReference type="PANTHER" id="PTHR24390">
    <property type="entry name" value="ZINC FINGER PROTEIN"/>
    <property type="match status" value="1"/>
</dbReference>
<dbReference type="KEGG" id="hazt:108669276"/>
<evidence type="ECO:0000256" key="12">
    <source>
        <dbReference type="ARBA" id="ARBA00023163"/>
    </source>
</evidence>
<feature type="domain" description="C2H2-type" evidence="16">
    <location>
        <begin position="267"/>
        <end position="294"/>
    </location>
</feature>
<feature type="domain" description="C2H2-type" evidence="16">
    <location>
        <begin position="490"/>
        <end position="518"/>
    </location>
</feature>
<keyword evidence="12" id="KW-0804">Transcription</keyword>
<dbReference type="Pfam" id="PF13912">
    <property type="entry name" value="zf-C2H2_6"/>
    <property type="match status" value="1"/>
</dbReference>
<keyword evidence="4" id="KW-1017">Isopeptide bond</keyword>
<protein>
    <submittedName>
        <fullName evidence="18">Zinc finger protein ZFP2</fullName>
    </submittedName>
</protein>
<evidence type="ECO:0000256" key="9">
    <source>
        <dbReference type="ARBA" id="ARBA00022843"/>
    </source>
</evidence>
<dbReference type="Proteomes" id="UP000694843">
    <property type="component" value="Unplaced"/>
</dbReference>
<evidence type="ECO:0000313" key="18">
    <source>
        <dbReference type="RefSeq" id="XP_018012069.1"/>
    </source>
</evidence>
<evidence type="ECO:0000256" key="15">
    <source>
        <dbReference type="SAM" id="MobiDB-lite"/>
    </source>
</evidence>
<feature type="domain" description="C2H2-type" evidence="16">
    <location>
        <begin position="379"/>
        <end position="407"/>
    </location>
</feature>
<feature type="domain" description="C2H2-type" evidence="16">
    <location>
        <begin position="351"/>
        <end position="378"/>
    </location>
</feature>
<feature type="region of interest" description="Disordered" evidence="15">
    <location>
        <begin position="1"/>
        <end position="211"/>
    </location>
</feature>
<evidence type="ECO:0000256" key="4">
    <source>
        <dbReference type="ARBA" id="ARBA00022499"/>
    </source>
</evidence>
<evidence type="ECO:0000256" key="11">
    <source>
        <dbReference type="ARBA" id="ARBA00023125"/>
    </source>
</evidence>
<dbReference type="GO" id="GO:0006357">
    <property type="term" value="P:regulation of transcription by RNA polymerase II"/>
    <property type="evidence" value="ECO:0007669"/>
    <property type="project" value="TreeGrafter"/>
</dbReference>
<feature type="domain" description="C2H2-type" evidence="16">
    <location>
        <begin position="323"/>
        <end position="350"/>
    </location>
</feature>
<dbReference type="InterPro" id="IPR013087">
    <property type="entry name" value="Znf_C2H2_type"/>
</dbReference>
<feature type="domain" description="C2H2-type" evidence="16">
    <location>
        <begin position="408"/>
        <end position="433"/>
    </location>
</feature>